<evidence type="ECO:0000313" key="2">
    <source>
        <dbReference type="Proteomes" id="UP000183287"/>
    </source>
</evidence>
<name>A0A1I4WRI6_9PROT</name>
<keyword evidence="2" id="KW-1185">Reference proteome</keyword>
<dbReference type="AlphaFoldDB" id="A0A1I4WRI6"/>
<reference evidence="2" key="1">
    <citation type="submission" date="2016-10" db="EMBL/GenBank/DDBJ databases">
        <authorList>
            <person name="Varghese N."/>
            <person name="Submissions S."/>
        </authorList>
    </citation>
    <scope>NUCLEOTIDE SEQUENCE [LARGE SCALE GENOMIC DNA]</scope>
    <source>
        <strain evidence="2">Nm44</strain>
    </source>
</reference>
<sequence length="33" mass="3974">MELATEQEEVTQKNRSDLFFDQRRNIRAYGKEA</sequence>
<dbReference type="Proteomes" id="UP000183287">
    <property type="component" value="Unassembled WGS sequence"/>
</dbReference>
<organism evidence="1 2">
    <name type="scientific">Nitrosomonas communis</name>
    <dbReference type="NCBI Taxonomy" id="44574"/>
    <lineage>
        <taxon>Bacteria</taxon>
        <taxon>Pseudomonadati</taxon>
        <taxon>Pseudomonadota</taxon>
        <taxon>Betaproteobacteria</taxon>
        <taxon>Nitrosomonadales</taxon>
        <taxon>Nitrosomonadaceae</taxon>
        <taxon>Nitrosomonas</taxon>
    </lineage>
</organism>
<accession>A0A1I4WRI6</accession>
<evidence type="ECO:0000313" key="1">
    <source>
        <dbReference type="EMBL" id="SFN16391.1"/>
    </source>
</evidence>
<gene>
    <name evidence="1" type="ORF">SAMN05421863_11182</name>
</gene>
<protein>
    <submittedName>
        <fullName evidence="1">Uncharacterized protein</fullName>
    </submittedName>
</protein>
<proteinExistence type="predicted"/>
<dbReference type="EMBL" id="FOUB01000118">
    <property type="protein sequence ID" value="SFN16391.1"/>
    <property type="molecule type" value="Genomic_DNA"/>
</dbReference>